<evidence type="ECO:0000313" key="4">
    <source>
        <dbReference type="EMBL" id="KAF4622645.1"/>
    </source>
</evidence>
<dbReference type="SUPFAM" id="SSF53474">
    <property type="entry name" value="alpha/beta-Hydrolases"/>
    <property type="match status" value="1"/>
</dbReference>
<proteinExistence type="predicted"/>
<comment type="caution">
    <text evidence="4">The sequence shown here is derived from an EMBL/GenBank/DDBJ whole genome shotgun (WGS) entry which is preliminary data.</text>
</comment>
<keyword evidence="1" id="KW-0378">Hydrolase</keyword>
<reference evidence="4 5" key="1">
    <citation type="submission" date="2019-12" db="EMBL/GenBank/DDBJ databases">
        <authorList>
            <person name="Floudas D."/>
            <person name="Bentzer J."/>
            <person name="Ahren D."/>
            <person name="Johansson T."/>
            <person name="Persson P."/>
            <person name="Tunlid A."/>
        </authorList>
    </citation>
    <scope>NUCLEOTIDE SEQUENCE [LARGE SCALE GENOMIC DNA]</scope>
    <source>
        <strain evidence="4 5">CBS 102.39</strain>
    </source>
</reference>
<dbReference type="AlphaFoldDB" id="A0A8H4R5Q2"/>
<keyword evidence="2" id="KW-0812">Transmembrane</keyword>
<dbReference type="InterPro" id="IPR029058">
    <property type="entry name" value="AB_hydrolase_fold"/>
</dbReference>
<evidence type="ECO:0000313" key="5">
    <source>
        <dbReference type="Proteomes" id="UP000521872"/>
    </source>
</evidence>
<dbReference type="InterPro" id="IPR050300">
    <property type="entry name" value="GDXG_lipolytic_enzyme"/>
</dbReference>
<feature type="domain" description="Alpha/beta hydrolase fold-3" evidence="3">
    <location>
        <begin position="117"/>
        <end position="352"/>
    </location>
</feature>
<dbReference type="Pfam" id="PF07859">
    <property type="entry name" value="Abhydrolase_3"/>
    <property type="match status" value="1"/>
</dbReference>
<dbReference type="EMBL" id="JAACJL010000002">
    <property type="protein sequence ID" value="KAF4622645.1"/>
    <property type="molecule type" value="Genomic_DNA"/>
</dbReference>
<keyword evidence="2" id="KW-1133">Transmembrane helix</keyword>
<dbReference type="Proteomes" id="UP000521872">
    <property type="component" value="Unassembled WGS sequence"/>
</dbReference>
<gene>
    <name evidence="4" type="ORF">D9613_009040</name>
</gene>
<feature type="transmembrane region" description="Helical" evidence="2">
    <location>
        <begin position="20"/>
        <end position="43"/>
    </location>
</feature>
<dbReference type="PANTHER" id="PTHR48081:SF31">
    <property type="entry name" value="STERYL ACETYL HYDROLASE MUG81-RELATED"/>
    <property type="match status" value="1"/>
</dbReference>
<organism evidence="4 5">
    <name type="scientific">Agrocybe pediades</name>
    <dbReference type="NCBI Taxonomy" id="84607"/>
    <lineage>
        <taxon>Eukaryota</taxon>
        <taxon>Fungi</taxon>
        <taxon>Dikarya</taxon>
        <taxon>Basidiomycota</taxon>
        <taxon>Agaricomycotina</taxon>
        <taxon>Agaricomycetes</taxon>
        <taxon>Agaricomycetidae</taxon>
        <taxon>Agaricales</taxon>
        <taxon>Agaricineae</taxon>
        <taxon>Strophariaceae</taxon>
        <taxon>Agrocybe</taxon>
    </lineage>
</organism>
<protein>
    <recommendedName>
        <fullName evidence="3">Alpha/beta hydrolase fold-3 domain-containing protein</fullName>
    </recommendedName>
</protein>
<evidence type="ECO:0000256" key="1">
    <source>
        <dbReference type="ARBA" id="ARBA00022801"/>
    </source>
</evidence>
<dbReference type="GO" id="GO:0016787">
    <property type="term" value="F:hydrolase activity"/>
    <property type="evidence" value="ECO:0007669"/>
    <property type="project" value="UniProtKB-KW"/>
</dbReference>
<sequence length="418" mass="45889">MPKLTDEEWTYGRSLTFSERVHITLVFLRLPFALLINCVKAAFFRPDGIGFQRAVVHSTIRYLNHHISIPEMQALSLLSVPTYIRWAKKMKMKVTVEDLVEDTKIMWIGPKRNDKVVLWVHGGAYIAPLVEPALNLYMYLQAELAMGGCDVGIAVLGYTIIPDAGFPTQIHQLTVAVQHLLATGLHPSNLHIIGDSAGGNIILSFLSHLLHPLPSLRNISPSYIKSSLPSSSSTSISSIPLVAPIRGIYLLSPWVTMRSTSNSYNSDAPNDLISKRNLDVFADIVLSHIGKCLGRPTTEHENAMHYLDPLNCPEGWWDGLGTVVDRVLVSAGSEELLSDDIVKFADEILAKADSSASATRKAEVTLVVQDGGVHGDPLMDFVMGPKKGGEMHNVGSLTPVIVRWLKEGMKLRNDTADS</sequence>
<dbReference type="PANTHER" id="PTHR48081">
    <property type="entry name" value="AB HYDROLASE SUPERFAMILY PROTEIN C4A8.06C"/>
    <property type="match status" value="1"/>
</dbReference>
<dbReference type="InterPro" id="IPR013094">
    <property type="entry name" value="AB_hydrolase_3"/>
</dbReference>
<dbReference type="Gene3D" id="3.40.50.1820">
    <property type="entry name" value="alpha/beta hydrolase"/>
    <property type="match status" value="1"/>
</dbReference>
<evidence type="ECO:0000256" key="2">
    <source>
        <dbReference type="SAM" id="Phobius"/>
    </source>
</evidence>
<name>A0A8H4R5Q2_9AGAR</name>
<evidence type="ECO:0000259" key="3">
    <source>
        <dbReference type="Pfam" id="PF07859"/>
    </source>
</evidence>
<keyword evidence="2" id="KW-0472">Membrane</keyword>
<accession>A0A8H4R5Q2</accession>
<keyword evidence="5" id="KW-1185">Reference proteome</keyword>